<dbReference type="AlphaFoldDB" id="B4HA15"/>
<dbReference type="EMBL" id="CH479235">
    <property type="protein sequence ID" value="EDW36683.1"/>
    <property type="molecule type" value="Genomic_DNA"/>
</dbReference>
<organism evidence="2">
    <name type="scientific">Drosophila persimilis</name>
    <name type="common">Fruit fly</name>
    <dbReference type="NCBI Taxonomy" id="7234"/>
    <lineage>
        <taxon>Eukaryota</taxon>
        <taxon>Metazoa</taxon>
        <taxon>Ecdysozoa</taxon>
        <taxon>Arthropoda</taxon>
        <taxon>Hexapoda</taxon>
        <taxon>Insecta</taxon>
        <taxon>Pterygota</taxon>
        <taxon>Neoptera</taxon>
        <taxon>Endopterygota</taxon>
        <taxon>Diptera</taxon>
        <taxon>Brachycera</taxon>
        <taxon>Muscomorpha</taxon>
        <taxon>Ephydroidea</taxon>
        <taxon>Drosophilidae</taxon>
        <taxon>Drosophila</taxon>
        <taxon>Sophophora</taxon>
    </lineage>
</organism>
<proteinExistence type="predicted"/>
<sequence length="225" mass="24882">MTVAAGYKKRPSTATSVIRVKDVNASQSECAEVRSPDCPGSYRRVERIAWSQQTRVLSYLNRRVSPGDRPSIPSSRWKHTVPCDIHDHCHTLVKSTRGASKSIGPSLDSKTIVLPDCRFPAGMLRCLWDGDETPSDPGSIDSFSIMLAVPAPVPVPYGTRATMHLSCISINLHAKPAVGGLTWMTIQRHRSDSPSLPAAPAQHHLHTSLQKSEEFFTYRHFRTTL</sequence>
<evidence type="ECO:0000313" key="2">
    <source>
        <dbReference type="Proteomes" id="UP000008744"/>
    </source>
</evidence>
<dbReference type="Proteomes" id="UP000008744">
    <property type="component" value="Unassembled WGS sequence"/>
</dbReference>
<dbReference type="HOGENOM" id="CLU_1231060_0_0_1"/>
<reference evidence="1 2" key="1">
    <citation type="journal article" date="2007" name="Nature">
        <title>Evolution of genes and genomes on the Drosophila phylogeny.</title>
        <authorList>
            <consortium name="Drosophila 12 Genomes Consortium"/>
            <person name="Clark A.G."/>
            <person name="Eisen M.B."/>
            <person name="Smith D.R."/>
            <person name="Bergman C.M."/>
            <person name="Oliver B."/>
            <person name="Markow T.A."/>
            <person name="Kaufman T.C."/>
            <person name="Kellis M."/>
            <person name="Gelbart W."/>
            <person name="Iyer V.N."/>
            <person name="Pollard D.A."/>
            <person name="Sackton T.B."/>
            <person name="Larracuente A.M."/>
            <person name="Singh N.D."/>
            <person name="Abad J.P."/>
            <person name="Abt D.N."/>
            <person name="Adryan B."/>
            <person name="Aguade M."/>
            <person name="Akashi H."/>
            <person name="Anderson W.W."/>
            <person name="Aquadro C.F."/>
            <person name="Ardell D.H."/>
            <person name="Arguello R."/>
            <person name="Artieri C.G."/>
            <person name="Barbash D.A."/>
            <person name="Barker D."/>
            <person name="Barsanti P."/>
            <person name="Batterham P."/>
            <person name="Batzoglou S."/>
            <person name="Begun D."/>
            <person name="Bhutkar A."/>
            <person name="Blanco E."/>
            <person name="Bosak S.A."/>
            <person name="Bradley R.K."/>
            <person name="Brand A.D."/>
            <person name="Brent M.R."/>
            <person name="Brooks A.N."/>
            <person name="Brown R.H."/>
            <person name="Butlin R.K."/>
            <person name="Caggese C."/>
            <person name="Calvi B.R."/>
            <person name="Bernardo de Carvalho A."/>
            <person name="Caspi A."/>
            <person name="Castrezana S."/>
            <person name="Celniker S.E."/>
            <person name="Chang J.L."/>
            <person name="Chapple C."/>
            <person name="Chatterji S."/>
            <person name="Chinwalla A."/>
            <person name="Civetta A."/>
            <person name="Clifton S.W."/>
            <person name="Comeron J.M."/>
            <person name="Costello J.C."/>
            <person name="Coyne J.A."/>
            <person name="Daub J."/>
            <person name="David R.G."/>
            <person name="Delcher A.L."/>
            <person name="Delehaunty K."/>
            <person name="Do C.B."/>
            <person name="Ebling H."/>
            <person name="Edwards K."/>
            <person name="Eickbush T."/>
            <person name="Evans J.D."/>
            <person name="Filipski A."/>
            <person name="Findeiss S."/>
            <person name="Freyhult E."/>
            <person name="Fulton L."/>
            <person name="Fulton R."/>
            <person name="Garcia A.C."/>
            <person name="Gardiner A."/>
            <person name="Garfield D.A."/>
            <person name="Garvin B.E."/>
            <person name="Gibson G."/>
            <person name="Gilbert D."/>
            <person name="Gnerre S."/>
            <person name="Godfrey J."/>
            <person name="Good R."/>
            <person name="Gotea V."/>
            <person name="Gravely B."/>
            <person name="Greenberg A.J."/>
            <person name="Griffiths-Jones S."/>
            <person name="Gross S."/>
            <person name="Guigo R."/>
            <person name="Gustafson E.A."/>
            <person name="Haerty W."/>
            <person name="Hahn M.W."/>
            <person name="Halligan D.L."/>
            <person name="Halpern A.L."/>
            <person name="Halter G.M."/>
            <person name="Han M.V."/>
            <person name="Heger A."/>
            <person name="Hillier L."/>
            <person name="Hinrichs A.S."/>
            <person name="Holmes I."/>
            <person name="Hoskins R.A."/>
            <person name="Hubisz M.J."/>
            <person name="Hultmark D."/>
            <person name="Huntley M.A."/>
            <person name="Jaffe D.B."/>
            <person name="Jagadeeshan S."/>
            <person name="Jeck W.R."/>
            <person name="Johnson J."/>
            <person name="Jones C.D."/>
            <person name="Jordan W.C."/>
            <person name="Karpen G.H."/>
            <person name="Kataoka E."/>
            <person name="Keightley P.D."/>
            <person name="Kheradpour P."/>
            <person name="Kirkness E.F."/>
            <person name="Koerich L.B."/>
            <person name="Kristiansen K."/>
            <person name="Kudrna D."/>
            <person name="Kulathinal R.J."/>
            <person name="Kumar S."/>
            <person name="Kwok R."/>
            <person name="Lander E."/>
            <person name="Langley C.H."/>
            <person name="Lapoint R."/>
            <person name="Lazzaro B.P."/>
            <person name="Lee S.J."/>
            <person name="Levesque L."/>
            <person name="Li R."/>
            <person name="Lin C.F."/>
            <person name="Lin M.F."/>
            <person name="Lindblad-Toh K."/>
            <person name="Llopart A."/>
            <person name="Long M."/>
            <person name="Low L."/>
            <person name="Lozovsky E."/>
            <person name="Lu J."/>
            <person name="Luo M."/>
            <person name="Machado C.A."/>
            <person name="Makalowski W."/>
            <person name="Marzo M."/>
            <person name="Matsuda M."/>
            <person name="Matzkin L."/>
            <person name="McAllister B."/>
            <person name="McBride C.S."/>
            <person name="McKernan B."/>
            <person name="McKernan K."/>
            <person name="Mendez-Lago M."/>
            <person name="Minx P."/>
            <person name="Mollenhauer M.U."/>
            <person name="Montooth K."/>
            <person name="Mount S.M."/>
            <person name="Mu X."/>
            <person name="Myers E."/>
            <person name="Negre B."/>
            <person name="Newfeld S."/>
            <person name="Nielsen R."/>
            <person name="Noor M.A."/>
            <person name="O'Grady P."/>
            <person name="Pachter L."/>
            <person name="Papaceit M."/>
            <person name="Parisi M.J."/>
            <person name="Parisi M."/>
            <person name="Parts L."/>
            <person name="Pedersen J.S."/>
            <person name="Pesole G."/>
            <person name="Phillippy A.M."/>
            <person name="Ponting C.P."/>
            <person name="Pop M."/>
            <person name="Porcelli D."/>
            <person name="Powell J.R."/>
            <person name="Prohaska S."/>
            <person name="Pruitt K."/>
            <person name="Puig M."/>
            <person name="Quesneville H."/>
            <person name="Ram K.R."/>
            <person name="Rand D."/>
            <person name="Rasmussen M.D."/>
            <person name="Reed L.K."/>
            <person name="Reenan R."/>
            <person name="Reily A."/>
            <person name="Remington K.A."/>
            <person name="Rieger T.T."/>
            <person name="Ritchie M.G."/>
            <person name="Robin C."/>
            <person name="Rogers Y.H."/>
            <person name="Rohde C."/>
            <person name="Rozas J."/>
            <person name="Rubenfield M.J."/>
            <person name="Ruiz A."/>
            <person name="Russo S."/>
            <person name="Salzberg S.L."/>
            <person name="Sanchez-Gracia A."/>
            <person name="Saranga D.J."/>
            <person name="Sato H."/>
            <person name="Schaeffer S.W."/>
            <person name="Schatz M.C."/>
            <person name="Schlenke T."/>
            <person name="Schwartz R."/>
            <person name="Segarra C."/>
            <person name="Singh R.S."/>
            <person name="Sirot L."/>
            <person name="Sirota M."/>
            <person name="Sisneros N.B."/>
            <person name="Smith C.D."/>
            <person name="Smith T.F."/>
            <person name="Spieth J."/>
            <person name="Stage D.E."/>
            <person name="Stark A."/>
            <person name="Stephan W."/>
            <person name="Strausberg R.L."/>
            <person name="Strempel S."/>
            <person name="Sturgill D."/>
            <person name="Sutton G."/>
            <person name="Sutton G.G."/>
            <person name="Tao W."/>
            <person name="Teichmann S."/>
            <person name="Tobari Y.N."/>
            <person name="Tomimura Y."/>
            <person name="Tsolas J.M."/>
            <person name="Valente V.L."/>
            <person name="Venter E."/>
            <person name="Venter J.C."/>
            <person name="Vicario S."/>
            <person name="Vieira F.G."/>
            <person name="Vilella A.J."/>
            <person name="Villasante A."/>
            <person name="Walenz B."/>
            <person name="Wang J."/>
            <person name="Wasserman M."/>
            <person name="Watts T."/>
            <person name="Wilson D."/>
            <person name="Wilson R.K."/>
            <person name="Wing R.A."/>
            <person name="Wolfner M.F."/>
            <person name="Wong A."/>
            <person name="Wong G.K."/>
            <person name="Wu C.I."/>
            <person name="Wu G."/>
            <person name="Yamamoto D."/>
            <person name="Yang H.P."/>
            <person name="Yang S.P."/>
            <person name="Yorke J.A."/>
            <person name="Yoshida K."/>
            <person name="Zdobnov E."/>
            <person name="Zhang P."/>
            <person name="Zhang Y."/>
            <person name="Zimin A.V."/>
            <person name="Baldwin J."/>
            <person name="Abdouelleil A."/>
            <person name="Abdulkadir J."/>
            <person name="Abebe A."/>
            <person name="Abera B."/>
            <person name="Abreu J."/>
            <person name="Acer S.C."/>
            <person name="Aftuck L."/>
            <person name="Alexander A."/>
            <person name="An P."/>
            <person name="Anderson E."/>
            <person name="Anderson S."/>
            <person name="Arachi H."/>
            <person name="Azer M."/>
            <person name="Bachantsang P."/>
            <person name="Barry A."/>
            <person name="Bayul T."/>
            <person name="Berlin A."/>
            <person name="Bessette D."/>
            <person name="Bloom T."/>
            <person name="Blye J."/>
            <person name="Boguslavskiy L."/>
            <person name="Bonnet C."/>
            <person name="Boukhgalter B."/>
            <person name="Bourzgui I."/>
            <person name="Brown A."/>
            <person name="Cahill P."/>
            <person name="Channer S."/>
            <person name="Cheshatsang Y."/>
            <person name="Chuda L."/>
            <person name="Citroen M."/>
            <person name="Collymore A."/>
            <person name="Cooke P."/>
            <person name="Costello M."/>
            <person name="D'Aco K."/>
            <person name="Daza R."/>
            <person name="De Haan G."/>
            <person name="DeGray S."/>
            <person name="DeMaso C."/>
            <person name="Dhargay N."/>
            <person name="Dooley K."/>
            <person name="Dooley E."/>
            <person name="Doricent M."/>
            <person name="Dorje P."/>
            <person name="Dorjee K."/>
            <person name="Dupes A."/>
            <person name="Elong R."/>
            <person name="Falk J."/>
            <person name="Farina A."/>
            <person name="Faro S."/>
            <person name="Ferguson D."/>
            <person name="Fisher S."/>
            <person name="Foley C.D."/>
            <person name="Franke A."/>
            <person name="Friedrich D."/>
            <person name="Gadbois L."/>
            <person name="Gearin G."/>
            <person name="Gearin C.R."/>
            <person name="Giannoukos G."/>
            <person name="Goode T."/>
            <person name="Graham J."/>
            <person name="Grandbois E."/>
            <person name="Grewal S."/>
            <person name="Gyaltsen K."/>
            <person name="Hafez N."/>
            <person name="Hagos B."/>
            <person name="Hall J."/>
            <person name="Henson C."/>
            <person name="Hollinger A."/>
            <person name="Honan T."/>
            <person name="Huard M.D."/>
            <person name="Hughes L."/>
            <person name="Hurhula B."/>
            <person name="Husby M.E."/>
            <person name="Kamat A."/>
            <person name="Kanga B."/>
            <person name="Kashin S."/>
            <person name="Khazanovich D."/>
            <person name="Kisner P."/>
            <person name="Lance K."/>
            <person name="Lara M."/>
            <person name="Lee W."/>
            <person name="Lennon N."/>
            <person name="Letendre F."/>
            <person name="LeVine R."/>
            <person name="Lipovsky A."/>
            <person name="Liu X."/>
            <person name="Liu J."/>
            <person name="Liu S."/>
            <person name="Lokyitsang T."/>
            <person name="Lokyitsang Y."/>
            <person name="Lubonja R."/>
            <person name="Lui A."/>
            <person name="MacDonald P."/>
            <person name="Magnisalis V."/>
            <person name="Maru K."/>
            <person name="Matthews C."/>
            <person name="McCusker W."/>
            <person name="McDonough S."/>
            <person name="Mehta T."/>
            <person name="Meldrim J."/>
            <person name="Meneus L."/>
            <person name="Mihai O."/>
            <person name="Mihalev A."/>
            <person name="Mihova T."/>
            <person name="Mittelman R."/>
            <person name="Mlenga V."/>
            <person name="Montmayeur A."/>
            <person name="Mulrain L."/>
            <person name="Navidi A."/>
            <person name="Naylor J."/>
            <person name="Negash T."/>
            <person name="Nguyen T."/>
            <person name="Nguyen N."/>
            <person name="Nicol R."/>
            <person name="Norbu C."/>
            <person name="Norbu N."/>
            <person name="Novod N."/>
            <person name="O'Neill B."/>
            <person name="Osman S."/>
            <person name="Markiewicz E."/>
            <person name="Oyono O.L."/>
            <person name="Patti C."/>
            <person name="Phunkhang P."/>
            <person name="Pierre F."/>
            <person name="Priest M."/>
            <person name="Raghuraman S."/>
            <person name="Rege F."/>
            <person name="Reyes R."/>
            <person name="Rise C."/>
            <person name="Rogov P."/>
            <person name="Ross K."/>
            <person name="Ryan E."/>
            <person name="Settipalli S."/>
            <person name="Shea T."/>
            <person name="Sherpa N."/>
            <person name="Shi L."/>
            <person name="Shih D."/>
            <person name="Sparrow T."/>
            <person name="Spaulding J."/>
            <person name="Stalker J."/>
            <person name="Stange-Thomann N."/>
            <person name="Stavropoulos S."/>
            <person name="Stone C."/>
            <person name="Strader C."/>
            <person name="Tesfaye S."/>
            <person name="Thomson T."/>
            <person name="Thoulutsang Y."/>
            <person name="Thoulutsang D."/>
            <person name="Topham K."/>
            <person name="Topping I."/>
            <person name="Tsamla T."/>
            <person name="Vassiliev H."/>
            <person name="Vo A."/>
            <person name="Wangchuk T."/>
            <person name="Wangdi T."/>
            <person name="Weiand M."/>
            <person name="Wilkinson J."/>
            <person name="Wilson A."/>
            <person name="Yadav S."/>
            <person name="Young G."/>
            <person name="Yu Q."/>
            <person name="Zembek L."/>
            <person name="Zhong D."/>
            <person name="Zimmer A."/>
            <person name="Zwirko Z."/>
            <person name="Jaffe D.B."/>
            <person name="Alvarez P."/>
            <person name="Brockman W."/>
            <person name="Butler J."/>
            <person name="Chin C."/>
            <person name="Gnerre S."/>
            <person name="Grabherr M."/>
            <person name="Kleber M."/>
            <person name="Mauceli E."/>
            <person name="MacCallum I."/>
        </authorList>
    </citation>
    <scope>NUCLEOTIDE SEQUENCE [LARGE SCALE GENOMIC DNA]</scope>
    <source>
        <strain evidence="2">MSH-3 / Tucson 14011-0111.49</strain>
    </source>
</reference>
<evidence type="ECO:0000313" key="1">
    <source>
        <dbReference type="EMBL" id="EDW36683.1"/>
    </source>
</evidence>
<keyword evidence="2" id="KW-1185">Reference proteome</keyword>
<gene>
    <name evidence="1" type="primary">Dper\GL22421</name>
    <name evidence="1" type="ORF">Dper_GL22421</name>
</gene>
<protein>
    <submittedName>
        <fullName evidence="1">GL22421</fullName>
    </submittedName>
</protein>
<accession>B4HA15</accession>
<name>B4HA15_DROPE</name>